<dbReference type="InterPro" id="IPR001138">
    <property type="entry name" value="Zn2Cys6_DnaBD"/>
</dbReference>
<dbReference type="Pfam" id="PF00172">
    <property type="entry name" value="Zn_clus"/>
    <property type="match status" value="1"/>
</dbReference>
<dbReference type="EMBL" id="JAWIZZ010000048">
    <property type="protein sequence ID" value="KAK5778959.1"/>
    <property type="molecule type" value="Genomic_DNA"/>
</dbReference>
<dbReference type="AlphaFoldDB" id="A0AAN7WIQ0"/>
<feature type="compositionally biased region" description="Polar residues" evidence="8">
    <location>
        <begin position="1"/>
        <end position="13"/>
    </location>
</feature>
<feature type="compositionally biased region" description="Polar residues" evidence="8">
    <location>
        <begin position="796"/>
        <end position="815"/>
    </location>
</feature>
<organism evidence="10 11">
    <name type="scientific">Arxiozyma heterogenica</name>
    <dbReference type="NCBI Taxonomy" id="278026"/>
    <lineage>
        <taxon>Eukaryota</taxon>
        <taxon>Fungi</taxon>
        <taxon>Dikarya</taxon>
        <taxon>Ascomycota</taxon>
        <taxon>Saccharomycotina</taxon>
        <taxon>Saccharomycetes</taxon>
        <taxon>Saccharomycetales</taxon>
        <taxon>Saccharomycetaceae</taxon>
        <taxon>Arxiozyma</taxon>
    </lineage>
</organism>
<dbReference type="GO" id="GO:0005634">
    <property type="term" value="C:nucleus"/>
    <property type="evidence" value="ECO:0007669"/>
    <property type="project" value="UniProtKB-SubCell"/>
</dbReference>
<keyword evidence="11" id="KW-1185">Reference proteome</keyword>
<evidence type="ECO:0000256" key="2">
    <source>
        <dbReference type="ARBA" id="ARBA00022723"/>
    </source>
</evidence>
<dbReference type="Gene3D" id="4.10.240.10">
    <property type="entry name" value="Zn(2)-C6 fungal-type DNA-binding domain"/>
    <property type="match status" value="1"/>
</dbReference>
<evidence type="ECO:0000256" key="5">
    <source>
        <dbReference type="ARBA" id="ARBA00023125"/>
    </source>
</evidence>
<accession>A0AAN7WIQ0</accession>
<evidence type="ECO:0000256" key="1">
    <source>
        <dbReference type="ARBA" id="ARBA00004123"/>
    </source>
</evidence>
<sequence>MINTSSNNKNSDLTSAPSTSTSTPSPTPPSSSTSSSITNSTSSILSTKKKTTRRKFACVECRQQKSKCDAMEKAPDPCTKCFKKKIPCVLKRDFKRTYKRIRNEVIEKSFKHLTQYLSNTQFSSINNCNNNSDNSNNITNNNNNNINHNNTIYVKSLWDNNNFTKDKIKNKSDYWKDFINNSTTIQKQIRQEEINHNHNNNSNNSNNNNISSSQLNLPLTLTEEDLKCTPKSLGDIYLTSNDISTLFNEFAQHYHPFLPIVNLKRGPENIYSLSPCLFWVIMLTGLRRCDSILNKYKNINILKQLSHLVKSVLAEITISPIIRYIPNENEQPLLNVASVYSVQAFLIYTLWPPLTSSLSADTSWNTIGTAMFQALRVGLNSADFSKEYVTTNWDLINEQRKTWICCNIVSQFIASSMGFPPYVSFDHFVLTHQNNSNIPVLLQQMIQLSYFENQIIQTMNSNPLTPSGMIDLHERFSLLKVLNQQLSQLEFQLNQPHQKMDDIRKFLLYVAKVHLLTYYFTVSTKDHPDNGDIFSSTTTMNIKNNNISTFQIKSGLVKVYNCAIDLLFHTRDMFLKDPDSIKYFPGCFILNIWQSACIVTKLIHSSISDIIDCKRGEEAYDVAIRLTLKASILKYDMAYRSSGIMRSIWSLFSNMYDEWQNDKKNADKQNDIEFNLNITVSSRMSVSVFFDCLYILKTKCGMAKLKRESGKLQHDEDEEEDDNIENIGDDLMSVSKSTIHKNVKDLKVNARKIIKSVPLDPNPINADNSSTISIAPDINNNTTAVSTIVTAANSNATKNDNNATSNIRSGSNPGSSVIERPPLSIDSLTNVYSNVSSPAIQAQKNNVQLLVNKQNGNDISNIENDSMKNTHIMGLNTPISQSTNQQMHENTSINPQIQLPTLPFDSEPINSTSNLQQFPLERRWQENNLSEVVSLEEPITHNINLNHVVTSLQNSNSNNTSVQTDVSPYSTIANFDNWDSEMVWKDVDILMNEFAFNPTV</sequence>
<evidence type="ECO:0000256" key="7">
    <source>
        <dbReference type="ARBA" id="ARBA00023242"/>
    </source>
</evidence>
<dbReference type="InterPro" id="IPR036864">
    <property type="entry name" value="Zn2-C6_fun-type_DNA-bd_sf"/>
</dbReference>
<keyword evidence="6" id="KW-0804">Transcription</keyword>
<dbReference type="CDD" id="cd12148">
    <property type="entry name" value="fungal_TF_MHR"/>
    <property type="match status" value="1"/>
</dbReference>
<keyword evidence="4" id="KW-0805">Transcription regulation</keyword>
<evidence type="ECO:0000259" key="9">
    <source>
        <dbReference type="PROSITE" id="PS50048"/>
    </source>
</evidence>
<comment type="subcellular location">
    <subcellularLocation>
        <location evidence="1">Nucleus</location>
    </subcellularLocation>
</comment>
<dbReference type="SMART" id="SM00066">
    <property type="entry name" value="GAL4"/>
    <property type="match status" value="1"/>
</dbReference>
<dbReference type="FunFam" id="4.10.240.10:FF:000003">
    <property type="entry name" value="C6 transcription factor (Leu3)"/>
    <property type="match status" value="1"/>
</dbReference>
<dbReference type="Proteomes" id="UP001306508">
    <property type="component" value="Unassembled WGS sequence"/>
</dbReference>
<dbReference type="GO" id="GO:0001216">
    <property type="term" value="F:DNA-binding transcription activator activity"/>
    <property type="evidence" value="ECO:0007669"/>
    <property type="project" value="UniProtKB-ARBA"/>
</dbReference>
<dbReference type="PANTHER" id="PTHR31845">
    <property type="entry name" value="FINGER DOMAIN PROTEIN, PUTATIVE-RELATED"/>
    <property type="match status" value="1"/>
</dbReference>
<dbReference type="GO" id="GO:0000981">
    <property type="term" value="F:DNA-binding transcription factor activity, RNA polymerase II-specific"/>
    <property type="evidence" value="ECO:0007669"/>
    <property type="project" value="InterPro"/>
</dbReference>
<feature type="region of interest" description="Disordered" evidence="8">
    <location>
        <begin position="796"/>
        <end position="821"/>
    </location>
</feature>
<gene>
    <name evidence="10" type="ORF">RI543_003578</name>
</gene>
<keyword evidence="5" id="KW-0238">DNA-binding</keyword>
<evidence type="ECO:0000256" key="4">
    <source>
        <dbReference type="ARBA" id="ARBA00023015"/>
    </source>
</evidence>
<dbReference type="PROSITE" id="PS00463">
    <property type="entry name" value="ZN2_CY6_FUNGAL_1"/>
    <property type="match status" value="1"/>
</dbReference>
<dbReference type="PROSITE" id="PS50048">
    <property type="entry name" value="ZN2_CY6_FUNGAL_2"/>
    <property type="match status" value="1"/>
</dbReference>
<evidence type="ECO:0000313" key="11">
    <source>
        <dbReference type="Proteomes" id="UP001306508"/>
    </source>
</evidence>
<proteinExistence type="predicted"/>
<dbReference type="InterPro" id="IPR051089">
    <property type="entry name" value="prtT"/>
</dbReference>
<protein>
    <recommendedName>
        <fullName evidence="9">Zn(2)-C6 fungal-type domain-containing protein</fullName>
    </recommendedName>
</protein>
<evidence type="ECO:0000256" key="8">
    <source>
        <dbReference type="SAM" id="MobiDB-lite"/>
    </source>
</evidence>
<evidence type="ECO:0000313" key="10">
    <source>
        <dbReference type="EMBL" id="KAK5778959.1"/>
    </source>
</evidence>
<dbReference type="SUPFAM" id="SSF57701">
    <property type="entry name" value="Zn2/Cys6 DNA-binding domain"/>
    <property type="match status" value="1"/>
</dbReference>
<dbReference type="GO" id="GO:0008270">
    <property type="term" value="F:zinc ion binding"/>
    <property type="evidence" value="ECO:0007669"/>
    <property type="project" value="InterPro"/>
</dbReference>
<evidence type="ECO:0000256" key="6">
    <source>
        <dbReference type="ARBA" id="ARBA00023163"/>
    </source>
</evidence>
<name>A0AAN7WIQ0_9SACH</name>
<dbReference type="PANTHER" id="PTHR31845:SF21">
    <property type="entry name" value="REGULATORY PROTEIN LEU3"/>
    <property type="match status" value="1"/>
</dbReference>
<evidence type="ECO:0000256" key="3">
    <source>
        <dbReference type="ARBA" id="ARBA00022833"/>
    </source>
</evidence>
<keyword evidence="2" id="KW-0479">Metal-binding</keyword>
<keyword evidence="7" id="KW-0539">Nucleus</keyword>
<reference evidence="11" key="1">
    <citation type="submission" date="2023-07" db="EMBL/GenBank/DDBJ databases">
        <title>A draft genome of Kazachstania heterogenica Y-27499.</title>
        <authorList>
            <person name="Donic C."/>
            <person name="Kralova J.S."/>
            <person name="Fidel L."/>
            <person name="Ben-Dor S."/>
            <person name="Jung S."/>
        </authorList>
    </citation>
    <scope>NUCLEOTIDE SEQUENCE [LARGE SCALE GENOMIC DNA]</scope>
    <source>
        <strain evidence="11">Y27499</strain>
    </source>
</reference>
<comment type="caution">
    <text evidence="10">The sequence shown here is derived from an EMBL/GenBank/DDBJ whole genome shotgun (WGS) entry which is preliminary data.</text>
</comment>
<feature type="compositionally biased region" description="Low complexity" evidence="8">
    <location>
        <begin position="14"/>
        <end position="46"/>
    </location>
</feature>
<feature type="domain" description="Zn(2)-C6 fungal-type" evidence="9">
    <location>
        <begin position="57"/>
        <end position="90"/>
    </location>
</feature>
<keyword evidence="3" id="KW-0862">Zinc</keyword>
<feature type="region of interest" description="Disordered" evidence="8">
    <location>
        <begin position="1"/>
        <end position="48"/>
    </location>
</feature>
<dbReference type="GO" id="GO:0000976">
    <property type="term" value="F:transcription cis-regulatory region binding"/>
    <property type="evidence" value="ECO:0007669"/>
    <property type="project" value="TreeGrafter"/>
</dbReference>
<dbReference type="CDD" id="cd00067">
    <property type="entry name" value="GAL4"/>
    <property type="match status" value="1"/>
</dbReference>